<name>Q20Y26_RHOPB</name>
<dbReference type="EMBL" id="CP000301">
    <property type="protein sequence ID" value="ABD89960.1"/>
    <property type="molecule type" value="Genomic_DNA"/>
</dbReference>
<dbReference type="eggNOG" id="ENOG50318XD">
    <property type="taxonomic scope" value="Bacteria"/>
</dbReference>
<evidence type="ECO:0000313" key="1">
    <source>
        <dbReference type="EMBL" id="ABD89960.1"/>
    </source>
</evidence>
<dbReference type="HOGENOM" id="CLU_2791269_0_0_5"/>
<reference evidence="1" key="1">
    <citation type="submission" date="2006-03" db="EMBL/GenBank/DDBJ databases">
        <title>Complete sequence of Rhodopseudomonas palustris BisB18.</title>
        <authorList>
            <consortium name="US DOE Joint Genome Institute"/>
            <person name="Copeland A."/>
            <person name="Lucas S."/>
            <person name="Lapidus A."/>
            <person name="Barry K."/>
            <person name="Detter J.C."/>
            <person name="Glavina del Rio T."/>
            <person name="Hammon N."/>
            <person name="Israni S."/>
            <person name="Dalin E."/>
            <person name="Tice H."/>
            <person name="Pitluck S."/>
            <person name="Chain P."/>
            <person name="Malfatti S."/>
            <person name="Shin M."/>
            <person name="Vergez L."/>
            <person name="Schmutz J."/>
            <person name="Larimer F."/>
            <person name="Land M."/>
            <person name="Hauser L."/>
            <person name="Pelletier D.A."/>
            <person name="Kyrpides N."/>
            <person name="Anderson I."/>
            <person name="Oda Y."/>
            <person name="Harwood C.S."/>
            <person name="Richardson P."/>
        </authorList>
    </citation>
    <scope>NUCLEOTIDE SEQUENCE [LARGE SCALE GENOMIC DNA]</scope>
    <source>
        <strain evidence="1">BisB18</strain>
    </source>
</reference>
<dbReference type="OrthoDB" id="8139377at2"/>
<dbReference type="RefSeq" id="WP_011474841.1">
    <property type="nucleotide sequence ID" value="NC_007925.1"/>
</dbReference>
<accession>Q20Y26</accession>
<gene>
    <name evidence="1" type="ordered locus">RPC_4437</name>
</gene>
<dbReference type="KEGG" id="rpc:RPC_4437"/>
<protein>
    <submittedName>
        <fullName evidence="1">Uncharacterized protein</fullName>
    </submittedName>
</protein>
<dbReference type="AlphaFoldDB" id="Q20Y26"/>
<organism evidence="1">
    <name type="scientific">Rhodopseudomonas palustris (strain BisB18)</name>
    <dbReference type="NCBI Taxonomy" id="316056"/>
    <lineage>
        <taxon>Bacteria</taxon>
        <taxon>Pseudomonadati</taxon>
        <taxon>Pseudomonadota</taxon>
        <taxon>Alphaproteobacteria</taxon>
        <taxon>Hyphomicrobiales</taxon>
        <taxon>Nitrobacteraceae</taxon>
        <taxon>Rhodopseudomonas</taxon>
    </lineage>
</organism>
<sequence>MKMFDIECQCGAQYRCAESETLAGRPGSFVCTTCGQTVERWQTATTRVYRCMLSPDRAYMKVAPPPAP</sequence>
<proteinExistence type="predicted"/>